<dbReference type="Gene3D" id="2.40.50.40">
    <property type="match status" value="1"/>
</dbReference>
<dbReference type="PANTHER" id="PTHR22812">
    <property type="entry name" value="CHROMOBOX PROTEIN"/>
    <property type="match status" value="1"/>
</dbReference>
<feature type="region of interest" description="Disordered" evidence="3">
    <location>
        <begin position="191"/>
        <end position="316"/>
    </location>
</feature>
<dbReference type="GO" id="GO:0006338">
    <property type="term" value="P:chromatin remodeling"/>
    <property type="evidence" value="ECO:0007669"/>
    <property type="project" value="UniProtKB-ARBA"/>
</dbReference>
<dbReference type="InterPro" id="IPR051219">
    <property type="entry name" value="Heterochromatin_chromo-domain"/>
</dbReference>
<dbReference type="GO" id="GO:0005634">
    <property type="term" value="C:nucleus"/>
    <property type="evidence" value="ECO:0007669"/>
    <property type="project" value="UniProtKB-SubCell"/>
</dbReference>
<gene>
    <name evidence="5" type="ORF">E1B28_003924</name>
</gene>
<feature type="compositionally biased region" description="Low complexity" evidence="3">
    <location>
        <begin position="307"/>
        <end position="316"/>
    </location>
</feature>
<evidence type="ECO:0000256" key="1">
    <source>
        <dbReference type="ARBA" id="ARBA00004123"/>
    </source>
</evidence>
<comment type="caution">
    <text evidence="5">The sequence shown here is derived from an EMBL/GenBank/DDBJ whole genome shotgun (WGS) entry which is preliminary data.</text>
</comment>
<dbReference type="PROSITE" id="PS50013">
    <property type="entry name" value="CHROMO_2"/>
    <property type="match status" value="1"/>
</dbReference>
<dbReference type="Pfam" id="PF00385">
    <property type="entry name" value="Chromo"/>
    <property type="match status" value="1"/>
</dbReference>
<dbReference type="EMBL" id="CM032182">
    <property type="protein sequence ID" value="KAG7096494.1"/>
    <property type="molecule type" value="Genomic_DNA"/>
</dbReference>
<keyword evidence="6" id="KW-1185">Reference proteome</keyword>
<accession>A0A9P8ABX0</accession>
<dbReference type="Proteomes" id="UP001049176">
    <property type="component" value="Chromosome 2"/>
</dbReference>
<feature type="compositionally biased region" description="Polar residues" evidence="3">
    <location>
        <begin position="278"/>
        <end position="300"/>
    </location>
</feature>
<keyword evidence="2" id="KW-0539">Nucleus</keyword>
<feature type="compositionally biased region" description="Basic residues" evidence="3">
    <location>
        <begin position="127"/>
        <end position="144"/>
    </location>
</feature>
<sequence>MPWQTQLVTNSSLIIYLELNSLRYYCYTMGKRKREEEEVFQVEVILAARVNDECDWEYLIRWAGYGEEDDTWEPTKNIAKNCQRLILSFWKNVGMDDEDYHPGDECTPTDDWIEMERKIFYEDQKMKKTGKPPKAKKRKRSRSVKRLESEEGSPLASSSKVDYPLVKREPSEDNTILTVKKTRQVLIVSDSDSDEPLAKKSSSAVAAKRIKIPSTLQSNKQSRKRDAKKEAIPRSLSPSGSLFSDSEAPDIASSPSHAISAPSTQAQSSGHSVKRPSKPTQPQLKISIPSQVEQSTSSPNVRPPTSTPSASNSPNVSVKIPNFLRVPSSFNEPSSASGSNLSVKSRLYQTAIVPMKPKNASVESSRVKPSLVMGAAAAKRSSLSNLNFKKKSAAVGASPTITSDDLRPRIPSFSSPDPSPVISPHVPSFAATATSPVSANRIPRNDPTMAALNAAPPSPIDHMAGLSLNSPSSSGIANDFMPPVNSTDQTSFPIAEVDSFLQSVMPMEMAAPFETTPVEADDDAMPLPIRTSLSTSERPTTITGKTQMKWKWTGEIQIQSEREGEVKGEDGQPSQQFEVQFLCIASITDTVQLTQGGMPFRVVLSEDVTSLTFQTFLPIDHLEDVLLACKPEAAARFVSAEGKEGGGGSERFAKFADYLQTNKQVAISPVYMDDIHTANIMCFPPTFLNRIERLVRVLTEFATAVDTSSGLVLVLFSWVLSREQLSEHNLRMSNNQPLQPELERQFPDLVSDVKLLKNPESKCTVGILGYPQWLHGWLKEWQRSFSIWPGGVDNNNGHSGSLEFNASAATDLEINLLHSLLTKCELAATAPIESEDASIARVIFIHAQGLGSISKLPHLRRRRETVETMFVVFGTSSPSGSVSLSQGQWPSCGFWEVYPIGGVVTFTAKALLQHPDVILTRTQQIAEYPLWTSYIIPTVLGMAVTLYYRARNEDPMEAFDRDDFAYEFLLDAIHEGEVGLLRCPPPISNITTKHWKATDEHGDHPSTILNRHYENDNDEDNWRDPRSEWFLDQIDSVFRERRETLAYCLKEFERVYGTISPQHWDTFLGKEIADDIKRMQVQPAIAREYRRYVVLKAEEEKAYDDELEWQSPDMFEVYNESGTPPPDSPSAA</sequence>
<name>A0A9P8ABX0_9AGAR</name>
<dbReference type="InterPro" id="IPR023780">
    <property type="entry name" value="Chromo_domain"/>
</dbReference>
<dbReference type="InterPro" id="IPR023779">
    <property type="entry name" value="Chromodomain_CS"/>
</dbReference>
<dbReference type="PROSITE" id="PS00598">
    <property type="entry name" value="CHROMO_1"/>
    <property type="match status" value="1"/>
</dbReference>
<comment type="subcellular location">
    <subcellularLocation>
        <location evidence="1">Nucleus</location>
    </subcellularLocation>
</comment>
<reference evidence="5" key="1">
    <citation type="journal article" date="2021" name="Genome Biol. Evol.">
        <title>The assembled and annotated genome of the fairy-ring fungus Marasmius oreades.</title>
        <authorList>
            <person name="Hiltunen M."/>
            <person name="Ament-Velasquez S.L."/>
            <person name="Johannesson H."/>
        </authorList>
    </citation>
    <scope>NUCLEOTIDE SEQUENCE</scope>
    <source>
        <strain evidence="5">03SP1</strain>
    </source>
</reference>
<feature type="domain" description="Chromo" evidence="4">
    <location>
        <begin position="40"/>
        <end position="101"/>
    </location>
</feature>
<dbReference type="SMART" id="SM00298">
    <property type="entry name" value="CHROMO"/>
    <property type="match status" value="1"/>
</dbReference>
<dbReference type="KEGG" id="more:E1B28_003924"/>
<dbReference type="InterPro" id="IPR000953">
    <property type="entry name" value="Chromo/chromo_shadow_dom"/>
</dbReference>
<evidence type="ECO:0000313" key="5">
    <source>
        <dbReference type="EMBL" id="KAG7096494.1"/>
    </source>
</evidence>
<evidence type="ECO:0000259" key="4">
    <source>
        <dbReference type="PROSITE" id="PS50013"/>
    </source>
</evidence>
<dbReference type="OrthoDB" id="433924at2759"/>
<evidence type="ECO:0000256" key="3">
    <source>
        <dbReference type="SAM" id="MobiDB-lite"/>
    </source>
</evidence>
<evidence type="ECO:0000313" key="6">
    <source>
        <dbReference type="Proteomes" id="UP001049176"/>
    </source>
</evidence>
<dbReference type="SUPFAM" id="SSF54160">
    <property type="entry name" value="Chromo domain-like"/>
    <property type="match status" value="1"/>
</dbReference>
<evidence type="ECO:0000256" key="2">
    <source>
        <dbReference type="ARBA" id="ARBA00023242"/>
    </source>
</evidence>
<proteinExistence type="predicted"/>
<feature type="compositionally biased region" description="Low complexity" evidence="3">
    <location>
        <begin position="235"/>
        <end position="263"/>
    </location>
</feature>
<dbReference type="GeneID" id="66073000"/>
<protein>
    <recommendedName>
        <fullName evidence="4">Chromo domain-containing protein</fullName>
    </recommendedName>
</protein>
<dbReference type="AlphaFoldDB" id="A0A9P8ABX0"/>
<dbReference type="InterPro" id="IPR016197">
    <property type="entry name" value="Chromo-like_dom_sf"/>
</dbReference>
<organism evidence="5 6">
    <name type="scientific">Marasmius oreades</name>
    <name type="common">fairy-ring Marasmius</name>
    <dbReference type="NCBI Taxonomy" id="181124"/>
    <lineage>
        <taxon>Eukaryota</taxon>
        <taxon>Fungi</taxon>
        <taxon>Dikarya</taxon>
        <taxon>Basidiomycota</taxon>
        <taxon>Agaricomycotina</taxon>
        <taxon>Agaricomycetes</taxon>
        <taxon>Agaricomycetidae</taxon>
        <taxon>Agaricales</taxon>
        <taxon>Marasmiineae</taxon>
        <taxon>Marasmiaceae</taxon>
        <taxon>Marasmius</taxon>
    </lineage>
</organism>
<feature type="region of interest" description="Disordered" evidence="3">
    <location>
        <begin position="124"/>
        <end position="167"/>
    </location>
</feature>
<dbReference type="RefSeq" id="XP_043012964.1">
    <property type="nucleotide sequence ID" value="XM_043148367.1"/>
</dbReference>